<feature type="region of interest" description="Disordered" evidence="2">
    <location>
        <begin position="114"/>
        <end position="153"/>
    </location>
</feature>
<evidence type="ECO:0000256" key="2">
    <source>
        <dbReference type="SAM" id="MobiDB-lite"/>
    </source>
</evidence>
<dbReference type="InterPro" id="IPR035899">
    <property type="entry name" value="DBL_dom_sf"/>
</dbReference>
<gene>
    <name evidence="6" type="primary">LOC106470209</name>
</gene>
<feature type="region of interest" description="Disordered" evidence="2">
    <location>
        <begin position="166"/>
        <end position="189"/>
    </location>
</feature>
<dbReference type="InterPro" id="IPR011993">
    <property type="entry name" value="PH-like_dom_sf"/>
</dbReference>
<dbReference type="Pfam" id="PF00621">
    <property type="entry name" value="RhoGEF"/>
    <property type="match status" value="1"/>
</dbReference>
<name>A0ABM1TF64_LIMPO</name>
<dbReference type="PANTHER" id="PTHR45924:SF2">
    <property type="entry name" value="FI17866P1"/>
    <property type="match status" value="1"/>
</dbReference>
<feature type="compositionally biased region" description="Polar residues" evidence="2">
    <location>
        <begin position="859"/>
        <end position="897"/>
    </location>
</feature>
<reference evidence="6" key="1">
    <citation type="submission" date="2025-08" db="UniProtKB">
        <authorList>
            <consortium name="RefSeq"/>
        </authorList>
    </citation>
    <scope>IDENTIFICATION</scope>
    <source>
        <tissue evidence="6">Muscle</tissue>
    </source>
</reference>
<feature type="region of interest" description="Disordered" evidence="2">
    <location>
        <begin position="1305"/>
        <end position="1329"/>
    </location>
</feature>
<feature type="domain" description="DH" evidence="4">
    <location>
        <begin position="285"/>
        <end position="464"/>
    </location>
</feature>
<feature type="compositionally biased region" description="Basic and acidic residues" evidence="2">
    <location>
        <begin position="631"/>
        <end position="643"/>
    </location>
</feature>
<dbReference type="SMART" id="SM00233">
    <property type="entry name" value="PH"/>
    <property type="match status" value="1"/>
</dbReference>
<dbReference type="PROSITE" id="PS50003">
    <property type="entry name" value="PH_DOMAIN"/>
    <property type="match status" value="1"/>
</dbReference>
<dbReference type="PROSITE" id="PS50010">
    <property type="entry name" value="DH_2"/>
    <property type="match status" value="1"/>
</dbReference>
<accession>A0ABM1TF64</accession>
<feature type="region of interest" description="Disordered" evidence="2">
    <location>
        <begin position="965"/>
        <end position="988"/>
    </location>
</feature>
<dbReference type="RefSeq" id="XP_022254520.1">
    <property type="nucleotide sequence ID" value="XM_022398812.1"/>
</dbReference>
<dbReference type="PANTHER" id="PTHR45924">
    <property type="entry name" value="FI17866P1"/>
    <property type="match status" value="1"/>
</dbReference>
<evidence type="ECO:0000259" key="3">
    <source>
        <dbReference type="PROSITE" id="PS50003"/>
    </source>
</evidence>
<evidence type="ECO:0000259" key="4">
    <source>
        <dbReference type="PROSITE" id="PS50010"/>
    </source>
</evidence>
<feature type="domain" description="PH" evidence="3">
    <location>
        <begin position="494"/>
        <end position="588"/>
    </location>
</feature>
<dbReference type="SUPFAM" id="SSF48065">
    <property type="entry name" value="DBL homology domain (DH-domain)"/>
    <property type="match status" value="1"/>
</dbReference>
<proteinExistence type="predicted"/>
<sequence length="1734" mass="195999">MKAHSSVELCVHTFMHTPTERQTHLSILMVMQSSHGNRTCQPVRSRPSGGPRQSLSIHNRCVLEQNSRFSRGQHSEKQECDSDDSLKWEEFFGTTVDISSSLLNMYDCLVGKSNDWDGGDENEEDGSKDVNTDACQPPRFDHHNPCSSPRTRFPFQKSLSVNDTCTKRPLSTSSVSSSSSSSSSSLPRSGIDVKRSYLASIESLADISPDKDNNCSHDQSSHYNQNNGQMAANPESCGQQAVDLKSSGQGSADLVSSGQEDVTRRASHGIMVSCRQQTSDLNLCPTDRVIMEIVDTERTYVNDLQEIIEGYFQYLSTEDNKISKFTLRELSGNIEDIYKFNRNFLKVLEDCGLDPAEVSRCFVKNSTGFAIYTQYCTNYPRSVEVLTKLMQNSETAEIFRERQLALHHRLPLGSYLLKPVQRITKYQLLLTNLVKHLDKDGDGYPDIKNAISVMTGLVFHINDMKRKHEDAVRVQEIQSLLYEWEGQDLTTYGELAAEGTFRMLGAKASRHLFLFDKILLIAKKKEEGKLSYKDHIMCSNLMLIESIQGEPLCFHVIPFNNPRLQYTFQARNLEQKREWCLELKRVILENYNAVIPSKARQLVMELGQNKEEVSVPSDKNSSKRHLSAPEYLEKRKQERRKSEINLNKAFKLKKGNKKNDFLLSPKGSPAEKRRGRKSRSASHDATAFLSVPTHHSHNEERRASFDIACSPTQRCEFRYERPNKANTTKNNAEDSDCVFVRKRSMSLFPPSIHKPDEGATNDTDNESISSHIPEVQKENTNRRPYWKAWNSLPDETTDTEMEDNYERIDINRILQLCPPPRPARTEEEMLEDLAGEYVTFVFAHRYACRDLDNSNHTYENATADQSTVSTGNRRQSMSNSASPLSVNTSMPSPCNQNSKKHGNYDNLMNLWNKLGTVEIKTDNSEETSSTSSDSSWKQNAALRRVHSFTGIAKAKVASLHQSLSFRQQSTSSSGLPPKPKIVPRPKTKSKDYEEITLFSIPPPPVSHSKESYCPTAPDVWLKQQQNHLAESSSKYGSLPSSFQFGHDYSDMEPNKSTSHLDVEKGRMRVETNHNVYSDHRPFRNASDKPLCEDFMEDLEHYIASASYKKQHDFRFPVNSEDRLATCATTPAASMENMSIHPEHKVYRQVASRYATLRTVISNVSSKISFLKASFGSPMTDQSDNKSVMSSTSDSSPRLESMDECPASRSTARSHQETDTKVLKARFGSSIARAYSTMRRQRLTKDEENRESKSIPNDFISKKNSIYVHKPGSSVIGARIAGLHESEYCVPSSLFVCRQLRSNKDGDVRPDSLLSDSSNTTSSSDGDKFSGGSYLNAPFESLLSLSDNITQKDRMEKEISSQNNESPGDSFYERSLEAIECTMPEDLFRDSAIYSDPEDADLSTTESSSVINYEASSTLCTFPEINITIEDFNDSERIGRRRSSYLDAFASENKDQIVSKINSTKKLHPADTITSEDLNQGSEKIVRKKNISSSETIPENILNIEPHPIEIVCTRRVNGTILENLKILGGENPKFHKEITPSSTDGIKNIEHKQGEIIKLQKEFIPQLVKTEDEKNQVKLPSLVDGLKSIHQRQKEDIKILNKLTPLSVDIKKNNQQEVKSQIELTPFFNDGLKDIHQNQKEDIRIQKELTESLVDGLKSIQQRRLELEKWCTHRVNQDSGESSSDHSNPCFNTVTEERVNEVCTSFSSTESADAQPLPAKGWVKHIVSKFQSES</sequence>
<dbReference type="Gene3D" id="1.20.900.10">
    <property type="entry name" value="Dbl homology (DH) domain"/>
    <property type="match status" value="1"/>
</dbReference>
<dbReference type="CDD" id="cd13243">
    <property type="entry name" value="PH_PLEKHG1_G2_G3"/>
    <property type="match status" value="1"/>
</dbReference>
<feature type="compositionally biased region" description="Polar residues" evidence="2">
    <location>
        <begin position="246"/>
        <end position="260"/>
    </location>
</feature>
<feature type="region of interest" description="Disordered" evidence="2">
    <location>
        <begin position="1174"/>
        <end position="1219"/>
    </location>
</feature>
<dbReference type="InterPro" id="IPR055251">
    <property type="entry name" value="SOS1_NGEF_PH"/>
</dbReference>
<dbReference type="Proteomes" id="UP000694941">
    <property type="component" value="Unplaced"/>
</dbReference>
<evidence type="ECO:0000256" key="1">
    <source>
        <dbReference type="ARBA" id="ARBA00022553"/>
    </source>
</evidence>
<dbReference type="Gene3D" id="2.30.29.30">
    <property type="entry name" value="Pleckstrin-homology domain (PH domain)/Phosphotyrosine-binding domain (PTB)"/>
    <property type="match status" value="1"/>
</dbReference>
<feature type="region of interest" description="Disordered" evidence="2">
    <location>
        <begin position="859"/>
        <end position="902"/>
    </location>
</feature>
<dbReference type="SMART" id="SM00325">
    <property type="entry name" value="RhoGEF"/>
    <property type="match status" value="1"/>
</dbReference>
<keyword evidence="5" id="KW-1185">Reference proteome</keyword>
<feature type="region of interest" description="Disordered" evidence="2">
    <location>
        <begin position="748"/>
        <end position="780"/>
    </location>
</feature>
<dbReference type="InterPro" id="IPR000219">
    <property type="entry name" value="DH_dom"/>
</dbReference>
<feature type="compositionally biased region" description="Polar residues" evidence="2">
    <location>
        <begin position="760"/>
        <end position="770"/>
    </location>
</feature>
<protein>
    <submittedName>
        <fullName evidence="6">Pleckstrin homology domain-containing family G member 1-like</fullName>
    </submittedName>
</protein>
<dbReference type="SUPFAM" id="SSF50729">
    <property type="entry name" value="PH domain-like"/>
    <property type="match status" value="1"/>
</dbReference>
<dbReference type="InterPro" id="IPR001849">
    <property type="entry name" value="PH_domain"/>
</dbReference>
<feature type="compositionally biased region" description="Low complexity" evidence="2">
    <location>
        <begin position="171"/>
        <end position="185"/>
    </location>
</feature>
<dbReference type="CDD" id="cd00160">
    <property type="entry name" value="RhoGEF"/>
    <property type="match status" value="1"/>
</dbReference>
<dbReference type="GeneID" id="106470209"/>
<feature type="region of interest" description="Disordered" evidence="2">
    <location>
        <begin position="208"/>
        <end position="260"/>
    </location>
</feature>
<dbReference type="InterPro" id="IPR043324">
    <property type="entry name" value="PH_PLEKHG1_G2_G3"/>
</dbReference>
<dbReference type="Pfam" id="PF22697">
    <property type="entry name" value="SOS1_NGEF_PH"/>
    <property type="match status" value="1"/>
</dbReference>
<feature type="compositionally biased region" description="Polar residues" evidence="2">
    <location>
        <begin position="216"/>
        <end position="230"/>
    </location>
</feature>
<evidence type="ECO:0000313" key="6">
    <source>
        <dbReference type="RefSeq" id="XP_022254520.1"/>
    </source>
</evidence>
<feature type="compositionally biased region" description="Polar residues" evidence="2">
    <location>
        <begin position="1176"/>
        <end position="1197"/>
    </location>
</feature>
<feature type="region of interest" description="Disordered" evidence="2">
    <location>
        <begin position="612"/>
        <end position="686"/>
    </location>
</feature>
<feature type="compositionally biased region" description="Low complexity" evidence="2">
    <location>
        <begin position="1310"/>
        <end position="1323"/>
    </location>
</feature>
<evidence type="ECO:0000313" key="5">
    <source>
        <dbReference type="Proteomes" id="UP000694941"/>
    </source>
</evidence>
<organism evidence="5 6">
    <name type="scientific">Limulus polyphemus</name>
    <name type="common">Atlantic horseshoe crab</name>
    <dbReference type="NCBI Taxonomy" id="6850"/>
    <lineage>
        <taxon>Eukaryota</taxon>
        <taxon>Metazoa</taxon>
        <taxon>Ecdysozoa</taxon>
        <taxon>Arthropoda</taxon>
        <taxon>Chelicerata</taxon>
        <taxon>Merostomata</taxon>
        <taxon>Xiphosura</taxon>
        <taxon>Limulidae</taxon>
        <taxon>Limulus</taxon>
    </lineage>
</organism>
<keyword evidence="1" id="KW-0597">Phosphoprotein</keyword>